<reference evidence="2" key="1">
    <citation type="submission" date="2014-12" db="EMBL/GenBank/DDBJ databases">
        <title>Insight into the proteome of Arion vulgaris.</title>
        <authorList>
            <person name="Aradska J."/>
            <person name="Bulat T."/>
            <person name="Smidak R."/>
            <person name="Sarate P."/>
            <person name="Gangsoo J."/>
            <person name="Sialana F."/>
            <person name="Bilban M."/>
            <person name="Lubec G."/>
        </authorList>
    </citation>
    <scope>NUCLEOTIDE SEQUENCE</scope>
    <source>
        <tissue evidence="2">Skin</tissue>
    </source>
</reference>
<accession>A0A0B7AIQ0</accession>
<dbReference type="InterPro" id="IPR029058">
    <property type="entry name" value="AB_hydrolase_fold"/>
</dbReference>
<dbReference type="EMBL" id="HACG01032946">
    <property type="protein sequence ID" value="CEK79811.1"/>
    <property type="molecule type" value="Transcribed_RNA"/>
</dbReference>
<organism evidence="2">
    <name type="scientific">Arion vulgaris</name>
    <dbReference type="NCBI Taxonomy" id="1028688"/>
    <lineage>
        <taxon>Eukaryota</taxon>
        <taxon>Metazoa</taxon>
        <taxon>Spiralia</taxon>
        <taxon>Lophotrochozoa</taxon>
        <taxon>Mollusca</taxon>
        <taxon>Gastropoda</taxon>
        <taxon>Heterobranchia</taxon>
        <taxon>Euthyneura</taxon>
        <taxon>Panpulmonata</taxon>
        <taxon>Eupulmonata</taxon>
        <taxon>Stylommatophora</taxon>
        <taxon>Helicina</taxon>
        <taxon>Arionoidea</taxon>
        <taxon>Arionidae</taxon>
        <taxon>Arion</taxon>
    </lineage>
</organism>
<evidence type="ECO:0000313" key="2">
    <source>
        <dbReference type="EMBL" id="CEK79810.1"/>
    </source>
</evidence>
<evidence type="ECO:0000313" key="3">
    <source>
        <dbReference type="EMBL" id="CEK79811.1"/>
    </source>
</evidence>
<dbReference type="PANTHER" id="PTHR46623">
    <property type="entry name" value="CARBOXYMETHYLENEBUTENOLIDASE-RELATED"/>
    <property type="match status" value="1"/>
</dbReference>
<feature type="domain" description="Dienelactone hydrolase" evidence="1">
    <location>
        <begin position="26"/>
        <end position="229"/>
    </location>
</feature>
<sequence length="231" mass="25612">MSGTKIEVQSENPLGPCPGVLFGYGDPKNATSAIIVIQEWWGMNQHILDTARQISEKTKFVTVVPDLYRGKVAVDRETAGHYVQDLNWKGAVQDVHAFARHLKSLGIKKVGVTGFCLGGAIAIAVVTEYDSVDASAPFYGIPRAAQQTYDYSQIKVPIQLHFGEKDEAKGFSSPEEYEPFYKTLKEHGVPAELHTYDAGHAFANTTSPGFNKEAYELSFSRMYAFFDKHLK</sequence>
<name>A0A0B7AIQ0_9EUPU</name>
<dbReference type="GO" id="GO:0016787">
    <property type="term" value="F:hydrolase activity"/>
    <property type="evidence" value="ECO:0007669"/>
    <property type="project" value="InterPro"/>
</dbReference>
<dbReference type="AlphaFoldDB" id="A0A0B7AIQ0"/>
<dbReference type="InterPro" id="IPR051049">
    <property type="entry name" value="Dienelactone_hydrolase-like"/>
</dbReference>
<dbReference type="Gene3D" id="3.40.50.1820">
    <property type="entry name" value="alpha/beta hydrolase"/>
    <property type="match status" value="1"/>
</dbReference>
<gene>
    <name evidence="2" type="primary">ORF117610</name>
    <name evidence="3" type="synonym">ORF117617</name>
</gene>
<dbReference type="Pfam" id="PF01738">
    <property type="entry name" value="DLH"/>
    <property type="match status" value="1"/>
</dbReference>
<evidence type="ECO:0000259" key="1">
    <source>
        <dbReference type="Pfam" id="PF01738"/>
    </source>
</evidence>
<dbReference type="PANTHER" id="PTHR46623:SF6">
    <property type="entry name" value="ALPHA_BETA-HYDROLASES SUPERFAMILY PROTEIN"/>
    <property type="match status" value="1"/>
</dbReference>
<dbReference type="InterPro" id="IPR002925">
    <property type="entry name" value="Dienelactn_hydro"/>
</dbReference>
<dbReference type="EMBL" id="HACG01032945">
    <property type="protein sequence ID" value="CEK79810.1"/>
    <property type="molecule type" value="Transcribed_RNA"/>
</dbReference>
<proteinExistence type="predicted"/>
<protein>
    <recommendedName>
        <fullName evidence="1">Dienelactone hydrolase domain-containing protein</fullName>
    </recommendedName>
</protein>
<dbReference type="SUPFAM" id="SSF53474">
    <property type="entry name" value="alpha/beta-Hydrolases"/>
    <property type="match status" value="1"/>
</dbReference>